<keyword evidence="3" id="KW-1185">Reference proteome</keyword>
<accession>A0A2S0N718</accession>
<dbReference type="KEGG" id="phr:C6569_02010"/>
<dbReference type="InterPro" id="IPR037523">
    <property type="entry name" value="VOC_core"/>
</dbReference>
<sequence length="282" mass="29948">MPLKHILGADHVVVTVRDLDAAAKAWAAIGFTMSPRGTHSPHLGTGNYTTMFGEDYLELLGVLTETDQNKPTRDFLAKREGIERTAFTTDDAAGGAAELKARGLEPLGPVHFGRPVDLPGGGTGEAKFNVFRWPLDQNPGGMRIFACQHLTRDTVWIPEIMTHANGAKRIARIEILTADPKAAAEKMAGLIDEPATETPDGWRVPSGGKRADFRFYDAETFSALYPAAVREGAASEGAVALVIATDDLAKAAKASGGIAHGEETVSVPAARVNGVIVSFVPH</sequence>
<proteinExistence type="predicted"/>
<dbReference type="Proteomes" id="UP000237889">
    <property type="component" value="Chromosome"/>
</dbReference>
<dbReference type="InterPro" id="IPR025870">
    <property type="entry name" value="Glyoxalase-like_dom"/>
</dbReference>
<evidence type="ECO:0000313" key="3">
    <source>
        <dbReference type="Proteomes" id="UP000237889"/>
    </source>
</evidence>
<feature type="domain" description="VOC" evidence="1">
    <location>
        <begin position="8"/>
        <end position="149"/>
    </location>
</feature>
<dbReference type="PANTHER" id="PTHR40265">
    <property type="entry name" value="BLL2707 PROTEIN"/>
    <property type="match status" value="1"/>
</dbReference>
<evidence type="ECO:0000259" key="1">
    <source>
        <dbReference type="PROSITE" id="PS51819"/>
    </source>
</evidence>
<dbReference type="SUPFAM" id="SSF54593">
    <property type="entry name" value="Glyoxalase/Bleomycin resistance protein/Dihydroxybiphenyl dioxygenase"/>
    <property type="match status" value="1"/>
</dbReference>
<organism evidence="2 3">
    <name type="scientific">Phreatobacter cathodiphilus</name>
    <dbReference type="NCBI Taxonomy" id="1868589"/>
    <lineage>
        <taxon>Bacteria</taxon>
        <taxon>Pseudomonadati</taxon>
        <taxon>Pseudomonadota</taxon>
        <taxon>Alphaproteobacteria</taxon>
        <taxon>Hyphomicrobiales</taxon>
        <taxon>Phreatobacteraceae</taxon>
        <taxon>Phreatobacter</taxon>
    </lineage>
</organism>
<dbReference type="OrthoDB" id="9812467at2"/>
<name>A0A2S0N718_9HYPH</name>
<dbReference type="AlphaFoldDB" id="A0A2S0N718"/>
<dbReference type="InterPro" id="IPR029068">
    <property type="entry name" value="Glyas_Bleomycin-R_OHBP_Dase"/>
</dbReference>
<dbReference type="PANTHER" id="PTHR40265:SF1">
    <property type="entry name" value="GLYOXALASE-LIKE DOMAIN-CONTAINING PROTEIN"/>
    <property type="match status" value="1"/>
</dbReference>
<reference evidence="2 3" key="1">
    <citation type="submission" date="2018-03" db="EMBL/GenBank/DDBJ databases">
        <title>Genome sequencing of Phreatobacter sp.</title>
        <authorList>
            <person name="Kim S.-J."/>
            <person name="Heo J."/>
            <person name="Kwon S.-W."/>
        </authorList>
    </citation>
    <scope>NUCLEOTIDE SEQUENCE [LARGE SCALE GENOMIC DNA]</scope>
    <source>
        <strain evidence="2 3">S-12</strain>
    </source>
</reference>
<evidence type="ECO:0000313" key="2">
    <source>
        <dbReference type="EMBL" id="AVO43938.1"/>
    </source>
</evidence>
<dbReference type="EMBL" id="CP027668">
    <property type="protein sequence ID" value="AVO43938.1"/>
    <property type="molecule type" value="Genomic_DNA"/>
</dbReference>
<dbReference type="PROSITE" id="PS51819">
    <property type="entry name" value="VOC"/>
    <property type="match status" value="1"/>
</dbReference>
<dbReference type="RefSeq" id="WP_106747268.1">
    <property type="nucleotide sequence ID" value="NZ_CP027668.1"/>
</dbReference>
<protein>
    <submittedName>
        <fullName evidence="2">VOC family protein</fullName>
    </submittedName>
</protein>
<dbReference type="Gene3D" id="3.10.180.10">
    <property type="entry name" value="2,3-Dihydroxybiphenyl 1,2-Dioxygenase, domain 1"/>
    <property type="match status" value="1"/>
</dbReference>
<dbReference type="Pfam" id="PF13468">
    <property type="entry name" value="Glyoxalase_3"/>
    <property type="match status" value="1"/>
</dbReference>
<gene>
    <name evidence="2" type="ORF">C6569_02010</name>
</gene>